<dbReference type="PANTHER" id="PTHR42678:SF34">
    <property type="entry name" value="OS04G0183300 PROTEIN"/>
    <property type="match status" value="1"/>
</dbReference>
<dbReference type="SUPFAM" id="SSF75304">
    <property type="entry name" value="Amidase signature (AS) enzymes"/>
    <property type="match status" value="1"/>
</dbReference>
<dbReference type="Proteomes" id="UP000738349">
    <property type="component" value="Unassembled WGS sequence"/>
</dbReference>
<comment type="caution">
    <text evidence="2">The sequence shown here is derived from an EMBL/GenBank/DDBJ whole genome shotgun (WGS) entry which is preliminary data.</text>
</comment>
<name>A0A9P9E9Q4_9HYPO</name>
<proteinExistence type="predicted"/>
<feature type="domain" description="Amidase" evidence="1">
    <location>
        <begin position="40"/>
        <end position="423"/>
    </location>
</feature>
<evidence type="ECO:0000313" key="3">
    <source>
        <dbReference type="Proteomes" id="UP000738349"/>
    </source>
</evidence>
<accession>A0A9P9E9Q4</accession>
<dbReference type="Gene3D" id="3.90.1300.10">
    <property type="entry name" value="Amidase signature (AS) domain"/>
    <property type="match status" value="1"/>
</dbReference>
<organism evidence="2 3">
    <name type="scientific">Dactylonectria macrodidyma</name>
    <dbReference type="NCBI Taxonomy" id="307937"/>
    <lineage>
        <taxon>Eukaryota</taxon>
        <taxon>Fungi</taxon>
        <taxon>Dikarya</taxon>
        <taxon>Ascomycota</taxon>
        <taxon>Pezizomycotina</taxon>
        <taxon>Sordariomycetes</taxon>
        <taxon>Hypocreomycetidae</taxon>
        <taxon>Hypocreales</taxon>
        <taxon>Nectriaceae</taxon>
        <taxon>Dactylonectria</taxon>
    </lineage>
</organism>
<keyword evidence="3" id="KW-1185">Reference proteome</keyword>
<evidence type="ECO:0000313" key="2">
    <source>
        <dbReference type="EMBL" id="KAH7133960.1"/>
    </source>
</evidence>
<dbReference type="EMBL" id="JAGMUV010000014">
    <property type="protein sequence ID" value="KAH7133960.1"/>
    <property type="molecule type" value="Genomic_DNA"/>
</dbReference>
<dbReference type="PANTHER" id="PTHR42678">
    <property type="entry name" value="AMIDASE"/>
    <property type="match status" value="1"/>
</dbReference>
<dbReference type="InterPro" id="IPR023631">
    <property type="entry name" value="Amidase_dom"/>
</dbReference>
<gene>
    <name evidence="2" type="ORF">EDB81DRAFT_902680</name>
</gene>
<dbReference type="OrthoDB" id="5078048at2759"/>
<dbReference type="AlphaFoldDB" id="A0A9P9E9Q4"/>
<dbReference type="InterPro" id="IPR036928">
    <property type="entry name" value="AS_sf"/>
</dbReference>
<evidence type="ECO:0000259" key="1">
    <source>
        <dbReference type="Pfam" id="PF01425"/>
    </source>
</evidence>
<dbReference type="Pfam" id="PF01425">
    <property type="entry name" value="Amidase"/>
    <property type="match status" value="1"/>
</dbReference>
<protein>
    <submittedName>
        <fullName evidence="2">Glutamyl-tRNA amidotransferase subunit A</fullName>
    </submittedName>
</protein>
<sequence length="499" mass="54146">MAAIAKLLFSRKTPNIPSLLEISLDDIRIGLENESFTATDLVHAYTKGIQEIDYVFKSAIEVNPDAASITQQLDEEAKNPGRRGPLHRVPIMLKNNIVTLNRMEATAGSAALLGAKSAHEASIVPKLCEAGAVILGKITLTEWAHHRWSNAPTGWCPRGSQCTRPFYPNMNASGSSTGSGVATVLRLTFAALGTETGGSICNPAGKANVVGLKPTTGLVARDGLVPASNRLDAATILTAIAGRSEADNRTWDIPLDKIPDYSSAYQSSNLKGIQIDESEAFDKVIHELKNAGAEIVDKVELSAAKAWETYSSTDQLIVTISYFAPSLANYFKTLKSNPNNLHSLEDLIEYTKRAPAEAYLRYNVDTFELALRKDHYESDKYRKLEEFRADVVSRGGIDGSLDRRKFEVLVTPTAAGTPVSFASLGGSPLIAVPLGFYGPNTSVVKDKKGDVVSIAPGIRFPNCFCAGRFEEEKLVRVAHAFEAIHEMEAGNSTSYRRRI</sequence>
<reference evidence="2" key="1">
    <citation type="journal article" date="2021" name="Nat. Commun.">
        <title>Genetic determinants of endophytism in the Arabidopsis root mycobiome.</title>
        <authorList>
            <person name="Mesny F."/>
            <person name="Miyauchi S."/>
            <person name="Thiergart T."/>
            <person name="Pickel B."/>
            <person name="Atanasova L."/>
            <person name="Karlsson M."/>
            <person name="Huettel B."/>
            <person name="Barry K.W."/>
            <person name="Haridas S."/>
            <person name="Chen C."/>
            <person name="Bauer D."/>
            <person name="Andreopoulos W."/>
            <person name="Pangilinan J."/>
            <person name="LaButti K."/>
            <person name="Riley R."/>
            <person name="Lipzen A."/>
            <person name="Clum A."/>
            <person name="Drula E."/>
            <person name="Henrissat B."/>
            <person name="Kohler A."/>
            <person name="Grigoriev I.V."/>
            <person name="Martin F.M."/>
            <person name="Hacquard S."/>
        </authorList>
    </citation>
    <scope>NUCLEOTIDE SEQUENCE</scope>
    <source>
        <strain evidence="2">MPI-CAGE-AT-0147</strain>
    </source>
</reference>